<gene>
    <name evidence="2" type="ORF">P6N53_10945</name>
</gene>
<evidence type="ECO:0000313" key="3">
    <source>
        <dbReference type="Proteomes" id="UP001172911"/>
    </source>
</evidence>
<dbReference type="EMBL" id="JARPTC010000016">
    <property type="protein sequence ID" value="MDO7787734.1"/>
    <property type="molecule type" value="Genomic_DNA"/>
</dbReference>
<keyword evidence="1" id="KW-0812">Transmembrane</keyword>
<evidence type="ECO:0000256" key="1">
    <source>
        <dbReference type="SAM" id="Phobius"/>
    </source>
</evidence>
<dbReference type="Proteomes" id="UP001172911">
    <property type="component" value="Unassembled WGS sequence"/>
</dbReference>
<feature type="transmembrane region" description="Helical" evidence="1">
    <location>
        <begin position="12"/>
        <end position="40"/>
    </location>
</feature>
<keyword evidence="1" id="KW-1133">Transmembrane helix</keyword>
<organism evidence="2 3">
    <name type="scientific">Desulforamulus aquiferis</name>
    <dbReference type="NCBI Taxonomy" id="1397668"/>
    <lineage>
        <taxon>Bacteria</taxon>
        <taxon>Bacillati</taxon>
        <taxon>Bacillota</taxon>
        <taxon>Clostridia</taxon>
        <taxon>Eubacteriales</taxon>
        <taxon>Peptococcaceae</taxon>
        <taxon>Desulforamulus</taxon>
    </lineage>
</organism>
<proteinExistence type="predicted"/>
<comment type="caution">
    <text evidence="2">The sequence shown here is derived from an EMBL/GenBank/DDBJ whole genome shotgun (WGS) entry which is preliminary data.</text>
</comment>
<dbReference type="AlphaFoldDB" id="A0AAW7ZEN6"/>
<evidence type="ECO:0000313" key="2">
    <source>
        <dbReference type="EMBL" id="MDO7787734.1"/>
    </source>
</evidence>
<reference evidence="2" key="2">
    <citation type="submission" date="2023-03" db="EMBL/GenBank/DDBJ databases">
        <authorList>
            <person name="Zhang Z."/>
        </authorList>
    </citation>
    <scope>NUCLEOTIDE SEQUENCE</scope>
    <source>
        <strain evidence="2">DSA</strain>
    </source>
</reference>
<dbReference type="RefSeq" id="WP_304543023.1">
    <property type="nucleotide sequence ID" value="NZ_JARPTC010000016.1"/>
</dbReference>
<protein>
    <submittedName>
        <fullName evidence="2">Uncharacterized protein</fullName>
    </submittedName>
</protein>
<keyword evidence="3" id="KW-1185">Reference proteome</keyword>
<reference evidence="2" key="1">
    <citation type="journal article" date="2023" name="J. Hazard. Mater.">
        <title>Anaerobic biodegradation of pyrene and benzo[a]pyrene by a new sulfate-reducing Desulforamulus aquiferis strain DSA.</title>
        <authorList>
            <person name="Zhang Z."/>
            <person name="Sun J."/>
            <person name="Gong X."/>
            <person name="Wang C."/>
            <person name="Wang H."/>
        </authorList>
    </citation>
    <scope>NUCLEOTIDE SEQUENCE</scope>
    <source>
        <strain evidence="2">DSA</strain>
    </source>
</reference>
<sequence>MSKFLKITLMALLSIPSLILIAFSFLVKSLIFCGLGFILLNFRQKISTKNI</sequence>
<keyword evidence="1" id="KW-0472">Membrane</keyword>
<accession>A0AAW7ZEN6</accession>
<name>A0AAW7ZEN6_9FIRM</name>